<evidence type="ECO:0000256" key="4">
    <source>
        <dbReference type="SAM" id="SignalP"/>
    </source>
</evidence>
<feature type="compositionally biased region" description="Basic and acidic residues" evidence="2">
    <location>
        <begin position="601"/>
        <end position="610"/>
    </location>
</feature>
<feature type="region of interest" description="Disordered" evidence="2">
    <location>
        <begin position="423"/>
        <end position="442"/>
    </location>
</feature>
<dbReference type="Pfam" id="PF00026">
    <property type="entry name" value="Asp"/>
    <property type="match status" value="1"/>
</dbReference>
<name>A0A559M2G6_9HELO</name>
<feature type="domain" description="Peptidase A1" evidence="5">
    <location>
        <begin position="63"/>
        <end position="407"/>
    </location>
</feature>
<dbReference type="InterPro" id="IPR001461">
    <property type="entry name" value="Aspartic_peptidase_A1"/>
</dbReference>
<comment type="caution">
    <text evidence="6">The sequence shown here is derived from an EMBL/GenBank/DDBJ whole genome shotgun (WGS) entry which is preliminary data.</text>
</comment>
<reference evidence="6 7" key="1">
    <citation type="submission" date="2018-05" db="EMBL/GenBank/DDBJ databases">
        <title>Genome sequencing and assembly of the regulated plant pathogen Lachnellula willkommii and related sister species for the development of diagnostic species identification markers.</title>
        <authorList>
            <person name="Giroux E."/>
            <person name="Bilodeau G."/>
        </authorList>
    </citation>
    <scope>NUCLEOTIDE SEQUENCE [LARGE SCALE GENOMIC DNA]</scope>
    <source>
        <strain evidence="6 7">CBS 172.35</strain>
    </source>
</reference>
<evidence type="ECO:0000256" key="2">
    <source>
        <dbReference type="SAM" id="MobiDB-lite"/>
    </source>
</evidence>
<sequence>MPSFFHGKKCRFFFSPLLVVVSVCDTTDASRFSLQTWLHTRAVPSPIVVAASQDWDGNDGPWSSFPLQVGTPSQDVKVLISTAGTQTWVVAPEGCTSTDPSNCATLRGSEYLFNQSTTYVPNLTNLSSNIYNLSFESSLGDMGLGRYGFDDVTLGWQGSGGPALKNQTIAGIATKAFYLGIFGLTPRPSNFTEFNDPIPSYMENLRNQSLIASTSWAYTAGNQYRFDKVLGSLTLGGYDASKFIPNSLTWPFNQENARDLTVSIDSITMTNSSATKSLLPTAISAFIDSTISQIWLPQEACTLFESAFNLTWNSAAQLYLVSDSQHQNLLTENANVTFTLSNFQDKVNITLPYSAFDLIAQYPLVSNDTRYFPLKRANTSSQYTLGRTFLQEAYVITDYDRQNFSVSQCDWTANAQQNIKTILPPSKSVSNSSSNSTAPVEPQKSHALGAGAIAGVSIAAVLILLGAALLLTYCKVLKPRRAKKAGAASEEEEHPAFPSTDANPDDADPIMETELNGQGLTELGDQDAKVRVYETDGTVKYEMESPEKRAEMEANVSGQVFEMPALEEVASELMEAGNSAELENNEKKKRVELKDTPWSPQEDKWEDRMF</sequence>
<keyword evidence="3" id="KW-0812">Transmembrane</keyword>
<feature type="transmembrane region" description="Helical" evidence="3">
    <location>
        <begin position="447"/>
        <end position="474"/>
    </location>
</feature>
<feature type="signal peptide" evidence="4">
    <location>
        <begin position="1"/>
        <end position="29"/>
    </location>
</feature>
<proteinExistence type="inferred from homology"/>
<evidence type="ECO:0000313" key="7">
    <source>
        <dbReference type="Proteomes" id="UP000315522"/>
    </source>
</evidence>
<evidence type="ECO:0000256" key="1">
    <source>
        <dbReference type="ARBA" id="ARBA00007447"/>
    </source>
</evidence>
<comment type="similarity">
    <text evidence="1">Belongs to the peptidase A1 family.</text>
</comment>
<keyword evidence="3" id="KW-0472">Membrane</keyword>
<feature type="region of interest" description="Disordered" evidence="2">
    <location>
        <begin position="577"/>
        <end position="610"/>
    </location>
</feature>
<dbReference type="GO" id="GO:0006508">
    <property type="term" value="P:proteolysis"/>
    <property type="evidence" value="ECO:0007669"/>
    <property type="project" value="InterPro"/>
</dbReference>
<dbReference type="InterPro" id="IPR021109">
    <property type="entry name" value="Peptidase_aspartic_dom_sf"/>
</dbReference>
<dbReference type="PRINTS" id="PR00792">
    <property type="entry name" value="PEPSIN"/>
</dbReference>
<dbReference type="SUPFAM" id="SSF50630">
    <property type="entry name" value="Acid proteases"/>
    <property type="match status" value="1"/>
</dbReference>
<keyword evidence="3" id="KW-1133">Transmembrane helix</keyword>
<protein>
    <submittedName>
        <fullName evidence="6">Candidapepsin</fullName>
    </submittedName>
</protein>
<dbReference type="AlphaFoldDB" id="A0A559M2G6"/>
<dbReference type="InterPro" id="IPR034164">
    <property type="entry name" value="Pepsin-like_dom"/>
</dbReference>
<dbReference type="Proteomes" id="UP000315522">
    <property type="component" value="Unassembled WGS sequence"/>
</dbReference>
<dbReference type="CDD" id="cd05471">
    <property type="entry name" value="pepsin_like"/>
    <property type="match status" value="1"/>
</dbReference>
<dbReference type="PANTHER" id="PTHR47966:SF51">
    <property type="entry name" value="BETA-SITE APP-CLEAVING ENZYME, ISOFORM A-RELATED"/>
    <property type="match status" value="1"/>
</dbReference>
<dbReference type="Gene3D" id="2.40.70.10">
    <property type="entry name" value="Acid Proteases"/>
    <property type="match status" value="2"/>
</dbReference>
<feature type="region of interest" description="Disordered" evidence="2">
    <location>
        <begin position="485"/>
        <end position="506"/>
    </location>
</feature>
<evidence type="ECO:0000256" key="3">
    <source>
        <dbReference type="SAM" id="Phobius"/>
    </source>
</evidence>
<feature type="chain" id="PRO_5021861899" evidence="4">
    <location>
        <begin position="30"/>
        <end position="610"/>
    </location>
</feature>
<dbReference type="PROSITE" id="PS51767">
    <property type="entry name" value="PEPTIDASE_A1"/>
    <property type="match status" value="1"/>
</dbReference>
<organism evidence="6 7">
    <name type="scientific">Lachnellula willkommii</name>
    <dbReference type="NCBI Taxonomy" id="215461"/>
    <lineage>
        <taxon>Eukaryota</taxon>
        <taxon>Fungi</taxon>
        <taxon>Dikarya</taxon>
        <taxon>Ascomycota</taxon>
        <taxon>Pezizomycotina</taxon>
        <taxon>Leotiomycetes</taxon>
        <taxon>Helotiales</taxon>
        <taxon>Lachnaceae</taxon>
        <taxon>Lachnellula</taxon>
    </lineage>
</organism>
<gene>
    <name evidence="6" type="primary">SAP8_2</name>
    <name evidence="6" type="ORF">LAWI1_G006249</name>
</gene>
<dbReference type="EMBL" id="QGML01002702">
    <property type="protein sequence ID" value="TVY87158.1"/>
    <property type="molecule type" value="Genomic_DNA"/>
</dbReference>
<evidence type="ECO:0000313" key="6">
    <source>
        <dbReference type="EMBL" id="TVY87158.1"/>
    </source>
</evidence>
<dbReference type="InterPro" id="IPR033121">
    <property type="entry name" value="PEPTIDASE_A1"/>
</dbReference>
<keyword evidence="4" id="KW-0732">Signal</keyword>
<dbReference type="GO" id="GO:0000324">
    <property type="term" value="C:fungal-type vacuole"/>
    <property type="evidence" value="ECO:0007669"/>
    <property type="project" value="TreeGrafter"/>
</dbReference>
<keyword evidence="7" id="KW-1185">Reference proteome</keyword>
<accession>A0A559M2G6</accession>
<dbReference type="PANTHER" id="PTHR47966">
    <property type="entry name" value="BETA-SITE APP-CLEAVING ENZYME, ISOFORM A-RELATED"/>
    <property type="match status" value="1"/>
</dbReference>
<evidence type="ECO:0000259" key="5">
    <source>
        <dbReference type="PROSITE" id="PS51767"/>
    </source>
</evidence>
<dbReference type="GO" id="GO:0004190">
    <property type="term" value="F:aspartic-type endopeptidase activity"/>
    <property type="evidence" value="ECO:0007669"/>
    <property type="project" value="InterPro"/>
</dbReference>
<feature type="compositionally biased region" description="Low complexity" evidence="2">
    <location>
        <begin position="426"/>
        <end position="436"/>
    </location>
</feature>